<dbReference type="InterPro" id="IPR050103">
    <property type="entry name" value="Class-III_PLP-dep_AT"/>
</dbReference>
<dbReference type="CDD" id="cd00610">
    <property type="entry name" value="OAT_like"/>
    <property type="match status" value="1"/>
</dbReference>
<dbReference type="PANTHER" id="PTHR11986:SF79">
    <property type="entry name" value="ACETYLORNITHINE AMINOTRANSFERASE, MITOCHONDRIAL"/>
    <property type="match status" value="1"/>
</dbReference>
<dbReference type="PROSITE" id="PS00600">
    <property type="entry name" value="AA_TRANSFER_CLASS_3"/>
    <property type="match status" value="1"/>
</dbReference>
<organism evidence="6 7">
    <name type="scientific">Halalkalibaculum roseum</name>
    <dbReference type="NCBI Taxonomy" id="2709311"/>
    <lineage>
        <taxon>Bacteria</taxon>
        <taxon>Pseudomonadati</taxon>
        <taxon>Balneolota</taxon>
        <taxon>Balneolia</taxon>
        <taxon>Balneolales</taxon>
        <taxon>Balneolaceae</taxon>
        <taxon>Halalkalibaculum</taxon>
    </lineage>
</organism>
<keyword evidence="3 6" id="KW-0808">Transferase</keyword>
<evidence type="ECO:0000256" key="3">
    <source>
        <dbReference type="ARBA" id="ARBA00022679"/>
    </source>
</evidence>
<dbReference type="AlphaFoldDB" id="A0A6M1T0M9"/>
<sequence length="376" mass="41681">MGLEIESAEGPFIYTKDGKRYVDFISGIAVSSLGHRHPAVTKAVKKQVDRHLHVMVYGEFIQDPQSNYAHLLTSQLPENLDRVYFVNSGTEANEGALKLAKKFTGRHKFVAFRNGYHGDTQGSLSVTGRDVYRDPYLPLLPDVHFLEFNSNEELDTIDEKTAAVIMEPIQGEGGIIPADKKWLREIRERCNNAGTLLIFDEIQTGFYRTGSLFAFQDYDVVPDILCLAKAMAGGMPLGAFVSSSEIFDVFRHDPPLNHVTTFGGHPVSCAAAHATLSELLKGNYASRAGRIETTVRKVLQAEGIVEIRGKGAMLGMELENKDMTRKVVSDCLEKGIILGWTLHSDTLVRLAPPLIIETKLLKDTLEDILDSVKKFS</sequence>
<keyword evidence="7" id="KW-1185">Reference proteome</keyword>
<dbReference type="GO" id="GO:0042802">
    <property type="term" value="F:identical protein binding"/>
    <property type="evidence" value="ECO:0007669"/>
    <property type="project" value="TreeGrafter"/>
</dbReference>
<evidence type="ECO:0000313" key="7">
    <source>
        <dbReference type="Proteomes" id="UP000473278"/>
    </source>
</evidence>
<dbReference type="Gene3D" id="3.90.1150.10">
    <property type="entry name" value="Aspartate Aminotransferase, domain 1"/>
    <property type="match status" value="1"/>
</dbReference>
<evidence type="ECO:0000313" key="6">
    <source>
        <dbReference type="EMBL" id="NGP77054.1"/>
    </source>
</evidence>
<dbReference type="SUPFAM" id="SSF53383">
    <property type="entry name" value="PLP-dependent transferases"/>
    <property type="match status" value="1"/>
</dbReference>
<keyword evidence="2 6" id="KW-0032">Aminotransferase</keyword>
<evidence type="ECO:0000256" key="4">
    <source>
        <dbReference type="ARBA" id="ARBA00022898"/>
    </source>
</evidence>
<dbReference type="PIRSF" id="PIRSF000521">
    <property type="entry name" value="Transaminase_4ab_Lys_Orn"/>
    <property type="match status" value="1"/>
</dbReference>
<proteinExistence type="inferred from homology"/>
<comment type="similarity">
    <text evidence="5">Belongs to the class-III pyridoxal-phosphate-dependent aminotransferase family.</text>
</comment>
<dbReference type="InterPro" id="IPR005814">
    <property type="entry name" value="Aminotrans_3"/>
</dbReference>
<protein>
    <submittedName>
        <fullName evidence="6">Aspartate aminotransferase family protein</fullName>
    </submittedName>
</protein>
<comment type="caution">
    <text evidence="6">The sequence shown here is derived from an EMBL/GenBank/DDBJ whole genome shotgun (WGS) entry which is preliminary data.</text>
</comment>
<name>A0A6M1T0M9_9BACT</name>
<dbReference type="PANTHER" id="PTHR11986">
    <property type="entry name" value="AMINOTRANSFERASE CLASS III"/>
    <property type="match status" value="1"/>
</dbReference>
<dbReference type="GO" id="GO:0008483">
    <property type="term" value="F:transaminase activity"/>
    <property type="evidence" value="ECO:0007669"/>
    <property type="project" value="UniProtKB-KW"/>
</dbReference>
<gene>
    <name evidence="6" type="ORF">G3570_10450</name>
</gene>
<dbReference type="EMBL" id="JAALLT010000003">
    <property type="protein sequence ID" value="NGP77054.1"/>
    <property type="molecule type" value="Genomic_DNA"/>
</dbReference>
<dbReference type="InterPro" id="IPR015424">
    <property type="entry name" value="PyrdxlP-dep_Trfase"/>
</dbReference>
<dbReference type="InterPro" id="IPR015421">
    <property type="entry name" value="PyrdxlP-dep_Trfase_major"/>
</dbReference>
<dbReference type="Gene3D" id="3.40.640.10">
    <property type="entry name" value="Type I PLP-dependent aspartate aminotransferase-like (Major domain)"/>
    <property type="match status" value="1"/>
</dbReference>
<reference evidence="6 7" key="1">
    <citation type="submission" date="2020-02" db="EMBL/GenBank/DDBJ databases">
        <title>Balneolaceae bacterium YR4-1, complete genome.</title>
        <authorList>
            <person name="Li Y."/>
            <person name="Wu S."/>
        </authorList>
    </citation>
    <scope>NUCLEOTIDE SEQUENCE [LARGE SCALE GENOMIC DNA]</scope>
    <source>
        <strain evidence="6 7">YR4-1</strain>
    </source>
</reference>
<dbReference type="Pfam" id="PF00202">
    <property type="entry name" value="Aminotran_3"/>
    <property type="match status" value="1"/>
</dbReference>
<evidence type="ECO:0000256" key="1">
    <source>
        <dbReference type="ARBA" id="ARBA00001933"/>
    </source>
</evidence>
<keyword evidence="4 5" id="KW-0663">Pyridoxal phosphate</keyword>
<accession>A0A6M1T0M9</accession>
<dbReference type="FunFam" id="3.40.640.10:FF:000004">
    <property type="entry name" value="Acetylornithine aminotransferase"/>
    <property type="match status" value="1"/>
</dbReference>
<dbReference type="GO" id="GO:0030170">
    <property type="term" value="F:pyridoxal phosphate binding"/>
    <property type="evidence" value="ECO:0007669"/>
    <property type="project" value="InterPro"/>
</dbReference>
<evidence type="ECO:0000256" key="2">
    <source>
        <dbReference type="ARBA" id="ARBA00022576"/>
    </source>
</evidence>
<dbReference type="Proteomes" id="UP000473278">
    <property type="component" value="Unassembled WGS sequence"/>
</dbReference>
<comment type="cofactor">
    <cofactor evidence="1">
        <name>pyridoxal 5'-phosphate</name>
        <dbReference type="ChEBI" id="CHEBI:597326"/>
    </cofactor>
</comment>
<dbReference type="InterPro" id="IPR049704">
    <property type="entry name" value="Aminotrans_3_PPA_site"/>
</dbReference>
<evidence type="ECO:0000256" key="5">
    <source>
        <dbReference type="RuleBase" id="RU003560"/>
    </source>
</evidence>
<dbReference type="InterPro" id="IPR015422">
    <property type="entry name" value="PyrdxlP-dep_Trfase_small"/>
</dbReference>